<accession>A0A5C3MB53</accession>
<dbReference type="GO" id="GO:0005739">
    <property type="term" value="C:mitochondrion"/>
    <property type="evidence" value="ECO:0007669"/>
    <property type="project" value="UniProtKB-SubCell"/>
</dbReference>
<gene>
    <name evidence="6" type="primary">TSF1</name>
    <name evidence="8" type="ORF">BDQ12DRAFT_677275</name>
</gene>
<dbReference type="Gene3D" id="1.10.8.10">
    <property type="entry name" value="DNA helicase RuvA subunit, C-terminal domain"/>
    <property type="match status" value="1"/>
</dbReference>
<protein>
    <recommendedName>
        <fullName evidence="6">Elongation factor Ts, mitochondrial</fullName>
        <shortName evidence="6">EF-Ts</shortName>
        <shortName evidence="6">EF-TsMt</shortName>
    </recommendedName>
</protein>
<sequence>MLRNLRHASLASRLYSTAPESSKPSLKLVAQLRKLTEVSITKAREALSASNNDVNAALEWLQKDLVATGAKKAAKVGGRETGEGLISVSVLSSGVGSGSGAGFGGVRAAMIELNCETDFVGRNELFGRLAADIAHTAAYISDPSGSQSSPFHQFSLDALKDAPLLSQADPSAKPSGTVATSIRDMIAKIGENISLRRALTVVEGAPKSQAGVGLRLGSYIHGSINQPTQGRIGGLALLALKSPNIATLVASDAFRGDMERLERSLARQIIGFDTRSVDGPAGDESSLYNQPFMMYAGDENGQPVRDVLKSWSTQHGLSEGAEESGAAVLDFAKWTVGEPLDTHSDA</sequence>
<comment type="function">
    <text evidence="6">Associates with the EF-Tu.GDP complex and induces the exchange of GDP to GTP. It remains bound to the aminoacyl-tRNA.EF-Tu.GTP complex up to the GTP hydrolysis stage on the ribosome.</text>
</comment>
<evidence type="ECO:0000256" key="6">
    <source>
        <dbReference type="HAMAP-Rule" id="MF_03135"/>
    </source>
</evidence>
<dbReference type="GO" id="GO:0003746">
    <property type="term" value="F:translation elongation factor activity"/>
    <property type="evidence" value="ECO:0007669"/>
    <property type="project" value="UniProtKB-UniRule"/>
</dbReference>
<comment type="subcellular location">
    <subcellularLocation>
        <location evidence="6">Mitochondrion</location>
    </subcellularLocation>
</comment>
<organism evidence="8 9">
    <name type="scientific">Crucibulum laeve</name>
    <dbReference type="NCBI Taxonomy" id="68775"/>
    <lineage>
        <taxon>Eukaryota</taxon>
        <taxon>Fungi</taxon>
        <taxon>Dikarya</taxon>
        <taxon>Basidiomycota</taxon>
        <taxon>Agaricomycotina</taxon>
        <taxon>Agaricomycetes</taxon>
        <taxon>Agaricomycetidae</taxon>
        <taxon>Agaricales</taxon>
        <taxon>Agaricineae</taxon>
        <taxon>Nidulariaceae</taxon>
        <taxon>Crucibulum</taxon>
    </lineage>
</organism>
<dbReference type="Pfam" id="PF00889">
    <property type="entry name" value="EF_TS"/>
    <property type="match status" value="1"/>
</dbReference>
<dbReference type="Proteomes" id="UP000308652">
    <property type="component" value="Unassembled WGS sequence"/>
</dbReference>
<evidence type="ECO:0000313" key="8">
    <source>
        <dbReference type="EMBL" id="TFK41855.1"/>
    </source>
</evidence>
<dbReference type="InterPro" id="IPR009060">
    <property type="entry name" value="UBA-like_sf"/>
</dbReference>
<dbReference type="EMBL" id="ML213593">
    <property type="protein sequence ID" value="TFK41855.1"/>
    <property type="molecule type" value="Genomic_DNA"/>
</dbReference>
<evidence type="ECO:0000259" key="7">
    <source>
        <dbReference type="Pfam" id="PF00889"/>
    </source>
</evidence>
<feature type="domain" description="Translation elongation factor EFTs/EF1B dimerisation" evidence="7">
    <location>
        <begin position="108"/>
        <end position="243"/>
    </location>
</feature>
<evidence type="ECO:0000256" key="4">
    <source>
        <dbReference type="ARBA" id="ARBA00022946"/>
    </source>
</evidence>
<dbReference type="HAMAP" id="MF_00050">
    <property type="entry name" value="EF_Ts"/>
    <property type="match status" value="1"/>
</dbReference>
<dbReference type="PANTHER" id="PTHR11741">
    <property type="entry name" value="ELONGATION FACTOR TS"/>
    <property type="match status" value="1"/>
</dbReference>
<dbReference type="GO" id="GO:0070125">
    <property type="term" value="P:mitochondrial translational elongation"/>
    <property type="evidence" value="ECO:0007669"/>
    <property type="project" value="TreeGrafter"/>
</dbReference>
<dbReference type="PANTHER" id="PTHR11741:SF0">
    <property type="entry name" value="ELONGATION FACTOR TS, MITOCHONDRIAL"/>
    <property type="match status" value="1"/>
</dbReference>
<keyword evidence="2 6" id="KW-0251">Elongation factor</keyword>
<dbReference type="CDD" id="cd14275">
    <property type="entry name" value="UBA_EF-Ts"/>
    <property type="match status" value="1"/>
</dbReference>
<dbReference type="Gene3D" id="3.30.479.20">
    <property type="entry name" value="Elongation factor Ts, dimerisation domain"/>
    <property type="match status" value="2"/>
</dbReference>
<dbReference type="OrthoDB" id="277235at2759"/>
<dbReference type="InterPro" id="IPR001816">
    <property type="entry name" value="Transl_elong_EFTs/EF1B"/>
</dbReference>
<proteinExistence type="inferred from homology"/>
<keyword evidence="5 6" id="KW-0496">Mitochondrion</keyword>
<dbReference type="SUPFAM" id="SSF54713">
    <property type="entry name" value="Elongation factor Ts (EF-Ts), dimerisation domain"/>
    <property type="match status" value="2"/>
</dbReference>
<dbReference type="STRING" id="68775.A0A5C3MB53"/>
<dbReference type="SUPFAM" id="SSF46934">
    <property type="entry name" value="UBA-like"/>
    <property type="match status" value="1"/>
</dbReference>
<keyword evidence="3 6" id="KW-0648">Protein biosynthesis</keyword>
<dbReference type="InterPro" id="IPR036402">
    <property type="entry name" value="EF-Ts_dimer_sf"/>
</dbReference>
<dbReference type="AlphaFoldDB" id="A0A5C3MB53"/>
<evidence type="ECO:0000256" key="5">
    <source>
        <dbReference type="ARBA" id="ARBA00023128"/>
    </source>
</evidence>
<comment type="similarity">
    <text evidence="1 6">Belongs to the EF-Ts family.</text>
</comment>
<reference evidence="8 9" key="1">
    <citation type="journal article" date="2019" name="Nat. Ecol. Evol.">
        <title>Megaphylogeny resolves global patterns of mushroom evolution.</title>
        <authorList>
            <person name="Varga T."/>
            <person name="Krizsan K."/>
            <person name="Foldi C."/>
            <person name="Dima B."/>
            <person name="Sanchez-Garcia M."/>
            <person name="Sanchez-Ramirez S."/>
            <person name="Szollosi G.J."/>
            <person name="Szarkandi J.G."/>
            <person name="Papp V."/>
            <person name="Albert L."/>
            <person name="Andreopoulos W."/>
            <person name="Angelini C."/>
            <person name="Antonin V."/>
            <person name="Barry K.W."/>
            <person name="Bougher N.L."/>
            <person name="Buchanan P."/>
            <person name="Buyck B."/>
            <person name="Bense V."/>
            <person name="Catcheside P."/>
            <person name="Chovatia M."/>
            <person name="Cooper J."/>
            <person name="Damon W."/>
            <person name="Desjardin D."/>
            <person name="Finy P."/>
            <person name="Geml J."/>
            <person name="Haridas S."/>
            <person name="Hughes K."/>
            <person name="Justo A."/>
            <person name="Karasinski D."/>
            <person name="Kautmanova I."/>
            <person name="Kiss B."/>
            <person name="Kocsube S."/>
            <person name="Kotiranta H."/>
            <person name="LaButti K.M."/>
            <person name="Lechner B.E."/>
            <person name="Liimatainen K."/>
            <person name="Lipzen A."/>
            <person name="Lukacs Z."/>
            <person name="Mihaltcheva S."/>
            <person name="Morgado L.N."/>
            <person name="Niskanen T."/>
            <person name="Noordeloos M.E."/>
            <person name="Ohm R.A."/>
            <person name="Ortiz-Santana B."/>
            <person name="Ovrebo C."/>
            <person name="Racz N."/>
            <person name="Riley R."/>
            <person name="Savchenko A."/>
            <person name="Shiryaev A."/>
            <person name="Soop K."/>
            <person name="Spirin V."/>
            <person name="Szebenyi C."/>
            <person name="Tomsovsky M."/>
            <person name="Tulloss R.E."/>
            <person name="Uehling J."/>
            <person name="Grigoriev I.V."/>
            <person name="Vagvolgyi C."/>
            <person name="Papp T."/>
            <person name="Martin F.M."/>
            <person name="Miettinen O."/>
            <person name="Hibbett D.S."/>
            <person name="Nagy L.G."/>
        </authorList>
    </citation>
    <scope>NUCLEOTIDE SEQUENCE [LARGE SCALE GENOMIC DNA]</scope>
    <source>
        <strain evidence="8 9">CBS 166.37</strain>
    </source>
</reference>
<evidence type="ECO:0000256" key="1">
    <source>
        <dbReference type="ARBA" id="ARBA00005532"/>
    </source>
</evidence>
<evidence type="ECO:0000256" key="2">
    <source>
        <dbReference type="ARBA" id="ARBA00022768"/>
    </source>
</evidence>
<name>A0A5C3MB53_9AGAR</name>
<evidence type="ECO:0000313" key="9">
    <source>
        <dbReference type="Proteomes" id="UP000308652"/>
    </source>
</evidence>
<evidence type="ECO:0000256" key="3">
    <source>
        <dbReference type="ARBA" id="ARBA00022917"/>
    </source>
</evidence>
<keyword evidence="4" id="KW-0809">Transit peptide</keyword>
<dbReference type="InterPro" id="IPR014039">
    <property type="entry name" value="Transl_elong_EFTs/EF1B_dimer"/>
</dbReference>
<keyword evidence="9" id="KW-1185">Reference proteome</keyword>